<comment type="caution">
    <text evidence="2">The sequence shown here is derived from an EMBL/GenBank/DDBJ whole genome shotgun (WGS) entry which is preliminary data.</text>
</comment>
<name>A0A316GHJ7_9RHOB</name>
<dbReference type="Proteomes" id="UP000245708">
    <property type="component" value="Unassembled WGS sequence"/>
</dbReference>
<evidence type="ECO:0000313" key="3">
    <source>
        <dbReference type="Proteomes" id="UP000245708"/>
    </source>
</evidence>
<keyword evidence="1" id="KW-0812">Transmembrane</keyword>
<keyword evidence="3" id="KW-1185">Reference proteome</keyword>
<protein>
    <recommendedName>
        <fullName evidence="4">Oxidoreductase</fullName>
    </recommendedName>
</protein>
<evidence type="ECO:0000256" key="1">
    <source>
        <dbReference type="SAM" id="Phobius"/>
    </source>
</evidence>
<keyword evidence="1" id="KW-0472">Membrane</keyword>
<feature type="transmembrane region" description="Helical" evidence="1">
    <location>
        <begin position="53"/>
        <end position="79"/>
    </location>
</feature>
<feature type="transmembrane region" description="Helical" evidence="1">
    <location>
        <begin position="86"/>
        <end position="106"/>
    </location>
</feature>
<evidence type="ECO:0008006" key="4">
    <source>
        <dbReference type="Google" id="ProtNLM"/>
    </source>
</evidence>
<sequence>MSALDTVIRVSERSPRFGLAQWALRVPLAAILVHQGILKVEGGMAANAEAFGIALWAFALATLADFAAPAALILGGLILHWSGDVLTRLAGFAIAASTLAVIVVVYGGGHWLGWQFQALITAGGLFFLLRGNEATARNP</sequence>
<evidence type="ECO:0000313" key="2">
    <source>
        <dbReference type="EMBL" id="PWK60041.1"/>
    </source>
</evidence>
<dbReference type="OrthoDB" id="7863739at2"/>
<dbReference type="AlphaFoldDB" id="A0A316GHJ7"/>
<organism evidence="2 3">
    <name type="scientific">Roseicyclus mahoneyensis</name>
    <dbReference type="NCBI Taxonomy" id="164332"/>
    <lineage>
        <taxon>Bacteria</taxon>
        <taxon>Pseudomonadati</taxon>
        <taxon>Pseudomonadota</taxon>
        <taxon>Alphaproteobacteria</taxon>
        <taxon>Rhodobacterales</taxon>
        <taxon>Roseobacteraceae</taxon>
        <taxon>Roseicyclus</taxon>
    </lineage>
</organism>
<keyword evidence="1" id="KW-1133">Transmembrane helix</keyword>
<gene>
    <name evidence="2" type="ORF">C7455_10524</name>
</gene>
<feature type="transmembrane region" description="Helical" evidence="1">
    <location>
        <begin position="112"/>
        <end position="129"/>
    </location>
</feature>
<dbReference type="EMBL" id="QGGW01000005">
    <property type="protein sequence ID" value="PWK60041.1"/>
    <property type="molecule type" value="Genomic_DNA"/>
</dbReference>
<reference evidence="2 3" key="1">
    <citation type="submission" date="2018-05" db="EMBL/GenBank/DDBJ databases">
        <title>Genomic Encyclopedia of Type Strains, Phase IV (KMG-IV): sequencing the most valuable type-strain genomes for metagenomic binning, comparative biology and taxonomic classification.</title>
        <authorList>
            <person name="Goeker M."/>
        </authorList>
    </citation>
    <scope>NUCLEOTIDE SEQUENCE [LARGE SCALE GENOMIC DNA]</scope>
    <source>
        <strain evidence="2 3">DSM 16097</strain>
    </source>
</reference>
<accession>A0A316GHJ7</accession>
<dbReference type="RefSeq" id="WP_109668263.1">
    <property type="nucleotide sequence ID" value="NZ_QGGW01000005.1"/>
</dbReference>
<proteinExistence type="predicted"/>